<dbReference type="GO" id="GO:0031416">
    <property type="term" value="C:NatB complex"/>
    <property type="evidence" value="ECO:0007669"/>
    <property type="project" value="TreeGrafter"/>
</dbReference>
<evidence type="ECO:0000256" key="10">
    <source>
        <dbReference type="ARBA" id="ARBA00042723"/>
    </source>
</evidence>
<comment type="catalytic activity">
    <reaction evidence="16">
        <text>N-terminal L-methionyl-L-glutamyl-[protein] + acetyl-CoA = N-terminal N(alpha)-acetyl-L-methionyl-L-glutamyl-[protein] + CoA + H(+)</text>
        <dbReference type="Rhea" id="RHEA:50488"/>
        <dbReference type="Rhea" id="RHEA-COMP:12696"/>
        <dbReference type="Rhea" id="RHEA-COMP:12697"/>
        <dbReference type="ChEBI" id="CHEBI:15378"/>
        <dbReference type="ChEBI" id="CHEBI:57287"/>
        <dbReference type="ChEBI" id="CHEBI:57288"/>
        <dbReference type="ChEBI" id="CHEBI:133359"/>
        <dbReference type="ChEBI" id="CHEBI:133360"/>
        <dbReference type="EC" id="2.3.1.254"/>
    </reaction>
</comment>
<evidence type="ECO:0000313" key="19">
    <source>
        <dbReference type="RefSeq" id="XP_001356127.2"/>
    </source>
</evidence>
<evidence type="ECO:0000256" key="1">
    <source>
        <dbReference type="ARBA" id="ARBA00022679"/>
    </source>
</evidence>
<evidence type="ECO:0000256" key="16">
    <source>
        <dbReference type="ARBA" id="ARBA00048890"/>
    </source>
</evidence>
<dbReference type="InterPro" id="IPR000182">
    <property type="entry name" value="GNAT_dom"/>
</dbReference>
<dbReference type="GO" id="GO:0120518">
    <property type="term" value="F:protein N-terminal-methionine acetyltransferase activity"/>
    <property type="evidence" value="ECO:0007669"/>
    <property type="project" value="UniProtKB-EC"/>
</dbReference>
<evidence type="ECO:0000256" key="6">
    <source>
        <dbReference type="ARBA" id="ARBA00039529"/>
    </source>
</evidence>
<dbReference type="SUPFAM" id="SSF55729">
    <property type="entry name" value="Acyl-CoA N-acyltransferases (Nat)"/>
    <property type="match status" value="1"/>
</dbReference>
<evidence type="ECO:0000256" key="9">
    <source>
        <dbReference type="ARBA" id="ARBA00042702"/>
    </source>
</evidence>
<keyword evidence="1" id="KW-0808">Transferase</keyword>
<evidence type="ECO:0000259" key="17">
    <source>
        <dbReference type="PROSITE" id="PS51186"/>
    </source>
</evidence>
<comment type="catalytic activity">
    <reaction evidence="14">
        <text>N-terminal L-methionyl-L-asparaginyl-[protein] + acetyl-CoA = N-terminal N(alpha)-acetyl-L-methionyl-L-asparaginyl-[protein] + CoA + H(+)</text>
        <dbReference type="Rhea" id="RHEA:50484"/>
        <dbReference type="Rhea" id="RHEA-COMP:12694"/>
        <dbReference type="Rhea" id="RHEA-COMP:12695"/>
        <dbReference type="ChEBI" id="CHEBI:15378"/>
        <dbReference type="ChEBI" id="CHEBI:57287"/>
        <dbReference type="ChEBI" id="CHEBI:57288"/>
        <dbReference type="ChEBI" id="CHEBI:133356"/>
        <dbReference type="ChEBI" id="CHEBI:133358"/>
        <dbReference type="EC" id="2.3.1.254"/>
    </reaction>
</comment>
<evidence type="ECO:0000256" key="15">
    <source>
        <dbReference type="ARBA" id="ARBA00048177"/>
    </source>
</evidence>
<accession>A0A6I8UIM5</accession>
<keyword evidence="2" id="KW-0012">Acyltransferase</keyword>
<dbReference type="Gene3D" id="3.40.630.30">
    <property type="match status" value="1"/>
</dbReference>
<dbReference type="RefSeq" id="XP_001356127.2">
    <property type="nucleotide sequence ID" value="XM_001356091.3"/>
</dbReference>
<evidence type="ECO:0000256" key="14">
    <source>
        <dbReference type="ARBA" id="ARBA00047402"/>
    </source>
</evidence>
<feature type="domain" description="N-acetyltransferase" evidence="17">
    <location>
        <begin position="2"/>
        <end position="161"/>
    </location>
</feature>
<dbReference type="InterPro" id="IPR051646">
    <property type="entry name" value="NatB_acetyltransferase_subunit"/>
</dbReference>
<protein>
    <recommendedName>
        <fullName evidence="6">N-alpha-acetyltransferase 20</fullName>
        <ecNumber evidence="5">2.3.1.254</ecNumber>
    </recommendedName>
    <alternativeName>
        <fullName evidence="10">Methionine N-acetyltransferase</fullName>
    </alternativeName>
    <alternativeName>
        <fullName evidence="7">N-acetyltransferase 5</fullName>
    </alternativeName>
    <alternativeName>
        <fullName evidence="11">N-terminal acetyltransferase B complex catalytic subunit NAA20</fullName>
    </alternativeName>
    <alternativeName>
        <fullName evidence="9">N-terminal acetyltransferase B complex catalytic subunit NAT5</fullName>
    </alternativeName>
    <alternativeName>
        <fullName evidence="8">NatB catalytic subunit</fullName>
    </alternativeName>
</protein>
<dbReference type="KEGG" id="dpo:4816445"/>
<gene>
    <name evidence="19" type="primary">Naa20B</name>
</gene>
<dbReference type="AlphaFoldDB" id="A0A6I8UIM5"/>
<evidence type="ECO:0000256" key="12">
    <source>
        <dbReference type="ARBA" id="ARBA00046112"/>
    </source>
</evidence>
<comment type="catalytic activity">
    <reaction evidence="15">
        <text>N-terminal L-methionyl-L-glutaminyl-[protein] + acetyl-CoA = N-terminal N(alpha)-acetyl-L-methionyl-L-glutaminyl-[protein] + CoA + H(+)</text>
        <dbReference type="Rhea" id="RHEA:50492"/>
        <dbReference type="Rhea" id="RHEA-COMP:12698"/>
        <dbReference type="Rhea" id="RHEA-COMP:12699"/>
        <dbReference type="ChEBI" id="CHEBI:15378"/>
        <dbReference type="ChEBI" id="CHEBI:57287"/>
        <dbReference type="ChEBI" id="CHEBI:57288"/>
        <dbReference type="ChEBI" id="CHEBI:133361"/>
        <dbReference type="ChEBI" id="CHEBI:133362"/>
        <dbReference type="EC" id="2.3.1.254"/>
    </reaction>
</comment>
<evidence type="ECO:0000256" key="11">
    <source>
        <dbReference type="ARBA" id="ARBA00042743"/>
    </source>
</evidence>
<evidence type="ECO:0000256" key="7">
    <source>
        <dbReference type="ARBA" id="ARBA00041220"/>
    </source>
</evidence>
<dbReference type="PANTHER" id="PTHR45910">
    <property type="entry name" value="N-ALPHA-ACETYLTRANSFERASE 20"/>
    <property type="match status" value="1"/>
</dbReference>
<dbReference type="PROSITE" id="PS51186">
    <property type="entry name" value="GNAT"/>
    <property type="match status" value="1"/>
</dbReference>
<dbReference type="InParanoid" id="A0A6I8UIM5"/>
<name>A0A6I8UIM5_DROPS</name>
<dbReference type="InterPro" id="IPR016181">
    <property type="entry name" value="Acyl_CoA_acyltransferase"/>
</dbReference>
<dbReference type="FunCoup" id="A0A6I8UIM5">
    <property type="interactions" value="1"/>
</dbReference>
<evidence type="ECO:0000256" key="3">
    <source>
        <dbReference type="ARBA" id="ARBA00025786"/>
    </source>
</evidence>
<evidence type="ECO:0000256" key="5">
    <source>
        <dbReference type="ARBA" id="ARBA00039120"/>
    </source>
</evidence>
<evidence type="ECO:0000256" key="2">
    <source>
        <dbReference type="ARBA" id="ARBA00023315"/>
    </source>
</evidence>
<dbReference type="Proteomes" id="UP000001819">
    <property type="component" value="Chromosome 4"/>
</dbReference>
<dbReference type="Pfam" id="PF00583">
    <property type="entry name" value="Acetyltransf_1"/>
    <property type="match status" value="1"/>
</dbReference>
<dbReference type="PANTHER" id="PTHR45910:SF1">
    <property type="entry name" value="N-ALPHA-ACETYLTRANSFERASE 20"/>
    <property type="match status" value="1"/>
</dbReference>
<comment type="similarity">
    <text evidence="3">Belongs to the acetyltransferase family. ARD1 subfamily.</text>
</comment>
<evidence type="ECO:0000256" key="13">
    <source>
        <dbReference type="ARBA" id="ARBA00047385"/>
    </source>
</evidence>
<comment type="subunit">
    <text evidence="4">Component of the N-terminal acetyltransferase B (NatB) complex which is composed of NAA20 and NAA25.</text>
</comment>
<evidence type="ECO:0000256" key="4">
    <source>
        <dbReference type="ARBA" id="ARBA00038748"/>
    </source>
</evidence>
<evidence type="ECO:0000313" key="18">
    <source>
        <dbReference type="Proteomes" id="UP000001819"/>
    </source>
</evidence>
<evidence type="ECO:0000256" key="8">
    <source>
        <dbReference type="ARBA" id="ARBA00042295"/>
    </source>
</evidence>
<reference evidence="19" key="1">
    <citation type="submission" date="2025-08" db="UniProtKB">
        <authorList>
            <consortium name="RefSeq"/>
        </authorList>
    </citation>
    <scope>IDENTIFICATION</scope>
    <source>
        <strain evidence="19">MV-25-SWS-2005</strain>
        <tissue evidence="19">Whole body</tissue>
    </source>
</reference>
<proteinExistence type="inferred from homology"/>
<keyword evidence="18" id="KW-1185">Reference proteome</keyword>
<dbReference type="CDD" id="cd04301">
    <property type="entry name" value="NAT_SF"/>
    <property type="match status" value="1"/>
</dbReference>
<comment type="function">
    <text evidence="12">Catalytic subunit of the NatB complex which catalyzes acetylation of the N-terminal methionine residues of peptides beginning with Met-Asp, Met-Glu, Met-Asn and Met-Gln. Proteins with cell cycle functions are overrepresented in the pool of NatB substrates. Required for maintaining the structure and function of actomyosin fibers and for proper cellular migration.</text>
</comment>
<organism evidence="18 19">
    <name type="scientific">Drosophila pseudoobscura pseudoobscura</name>
    <name type="common">Fruit fly</name>
    <dbReference type="NCBI Taxonomy" id="46245"/>
    <lineage>
        <taxon>Eukaryota</taxon>
        <taxon>Metazoa</taxon>
        <taxon>Ecdysozoa</taxon>
        <taxon>Arthropoda</taxon>
        <taxon>Hexapoda</taxon>
        <taxon>Insecta</taxon>
        <taxon>Pterygota</taxon>
        <taxon>Neoptera</taxon>
        <taxon>Endopterygota</taxon>
        <taxon>Diptera</taxon>
        <taxon>Brachycera</taxon>
        <taxon>Muscomorpha</taxon>
        <taxon>Ephydroidea</taxon>
        <taxon>Drosophilidae</taxon>
        <taxon>Drosophila</taxon>
        <taxon>Sophophora</taxon>
    </lineage>
</organism>
<sequence>MTTLRGLVADDLFKFNSIVLEEFVEGYGILFYLSKMTENPALCQAAVAPDGRLIGVLVGTHAVNKNEKIQSENGPDLHPTCGHISMLAVASDYRRLGLGTCLMGHFMEIVERYSDWYVDLFVRQSNVSAIQLYKSLGFVEYRFLPMYYIDENGFELRMPLSRDVERMSLKGFSTNVYYFAYQVILNLIKQCLEYLKDRLSWYD</sequence>
<comment type="catalytic activity">
    <reaction evidence="13">
        <text>N-terminal L-methionyl-L-aspartyl-[protein] + acetyl-CoA = N-terminal N(alpha)-acetyl-L-methionyl-L-aspartyl-[protein] + CoA + H(+)</text>
        <dbReference type="Rhea" id="RHEA:50480"/>
        <dbReference type="Rhea" id="RHEA-COMP:12692"/>
        <dbReference type="Rhea" id="RHEA-COMP:12693"/>
        <dbReference type="ChEBI" id="CHEBI:15378"/>
        <dbReference type="ChEBI" id="CHEBI:57287"/>
        <dbReference type="ChEBI" id="CHEBI:57288"/>
        <dbReference type="ChEBI" id="CHEBI:133045"/>
        <dbReference type="ChEBI" id="CHEBI:133063"/>
        <dbReference type="EC" id="2.3.1.254"/>
    </reaction>
</comment>
<dbReference type="EC" id="2.3.1.254" evidence="5"/>